<organism evidence="4 5">
    <name type="scientific">Gottfriedia solisilvae</name>
    <dbReference type="NCBI Taxonomy" id="1516104"/>
    <lineage>
        <taxon>Bacteria</taxon>
        <taxon>Bacillati</taxon>
        <taxon>Bacillota</taxon>
        <taxon>Bacilli</taxon>
        <taxon>Bacillales</taxon>
        <taxon>Bacillaceae</taxon>
        <taxon>Gottfriedia</taxon>
    </lineage>
</organism>
<accession>A0A8J3EWM1</accession>
<dbReference type="OrthoDB" id="9812187at2"/>
<evidence type="ECO:0000259" key="3">
    <source>
        <dbReference type="Pfam" id="PF04509"/>
    </source>
</evidence>
<keyword evidence="2" id="KW-0378">Hydrolase</keyword>
<dbReference type="PANTHER" id="PTHR43693">
    <property type="entry name" value="PROTEIN PHOSPHATASE CHEZ"/>
    <property type="match status" value="1"/>
</dbReference>
<gene>
    <name evidence="4" type="primary">cheC</name>
    <name evidence="4" type="ORF">GCM10007380_21650</name>
</gene>
<dbReference type="CDD" id="cd17909">
    <property type="entry name" value="CheC_ClassI"/>
    <property type="match status" value="1"/>
</dbReference>
<protein>
    <submittedName>
        <fullName evidence="4">CheY-P phosphatase CheC</fullName>
    </submittedName>
</protein>
<proteinExistence type="predicted"/>
<evidence type="ECO:0000313" key="4">
    <source>
        <dbReference type="EMBL" id="GGI14180.1"/>
    </source>
</evidence>
<dbReference type="InterPro" id="IPR028976">
    <property type="entry name" value="CheC-like_sf"/>
</dbReference>
<feature type="domain" description="CheC-like protein" evidence="3">
    <location>
        <begin position="11"/>
        <end position="47"/>
    </location>
</feature>
<feature type="domain" description="CheC-like protein" evidence="3">
    <location>
        <begin position="114"/>
        <end position="146"/>
    </location>
</feature>
<evidence type="ECO:0000256" key="2">
    <source>
        <dbReference type="ARBA" id="ARBA00022801"/>
    </source>
</evidence>
<sequence length="213" mass="23365">MSFQEQIKSLQLDILKEIGNIGAGHAATALSNLLNTKIDMSVPNVKIMPFNDMMELVGGAENVVASVYFRIEGEAPGSMYFVTSLEQASNIIKQLTHDPKFQIEDLEQNPIAGSVLQEVGNILIGSYLSSFSDFTNLNIYPTVPALAIDMFGAIISYGLIEIGQFSDEAIVIDTIFFSDEDKENEELNGHFFLLPDPDSFEIIFNSLGLGSNE</sequence>
<dbReference type="SUPFAM" id="SSF103039">
    <property type="entry name" value="CheC-like"/>
    <property type="match status" value="1"/>
</dbReference>
<dbReference type="AlphaFoldDB" id="A0A8J3EWM1"/>
<keyword evidence="5" id="KW-1185">Reference proteome</keyword>
<dbReference type="PANTHER" id="PTHR43693:SF1">
    <property type="entry name" value="PROTEIN PHOSPHATASE CHEZ"/>
    <property type="match status" value="1"/>
</dbReference>
<dbReference type="EMBL" id="BMHB01000001">
    <property type="protein sequence ID" value="GGI14180.1"/>
    <property type="molecule type" value="Genomic_DNA"/>
</dbReference>
<evidence type="ECO:0000313" key="5">
    <source>
        <dbReference type="Proteomes" id="UP000626244"/>
    </source>
</evidence>
<keyword evidence="1" id="KW-0145">Chemotaxis</keyword>
<name>A0A8J3EWM1_9BACI</name>
<dbReference type="InterPro" id="IPR007597">
    <property type="entry name" value="CheC"/>
</dbReference>
<dbReference type="InterPro" id="IPR050992">
    <property type="entry name" value="CheZ_family_phosphatases"/>
</dbReference>
<dbReference type="Proteomes" id="UP000626244">
    <property type="component" value="Unassembled WGS sequence"/>
</dbReference>
<dbReference type="RefSeq" id="WP_087998523.1">
    <property type="nucleotide sequence ID" value="NZ_BMHB01000001.1"/>
</dbReference>
<dbReference type="GO" id="GO:0016787">
    <property type="term" value="F:hydrolase activity"/>
    <property type="evidence" value="ECO:0007669"/>
    <property type="project" value="UniProtKB-KW"/>
</dbReference>
<evidence type="ECO:0000256" key="1">
    <source>
        <dbReference type="ARBA" id="ARBA00022500"/>
    </source>
</evidence>
<dbReference type="GO" id="GO:0006935">
    <property type="term" value="P:chemotaxis"/>
    <property type="evidence" value="ECO:0007669"/>
    <property type="project" value="UniProtKB-KW"/>
</dbReference>
<comment type="caution">
    <text evidence="4">The sequence shown here is derived from an EMBL/GenBank/DDBJ whole genome shotgun (WGS) entry which is preliminary data.</text>
</comment>
<dbReference type="Pfam" id="PF04509">
    <property type="entry name" value="CheC"/>
    <property type="match status" value="2"/>
</dbReference>
<reference evidence="5" key="1">
    <citation type="journal article" date="2019" name="Int. J. Syst. Evol. Microbiol.">
        <title>The Global Catalogue of Microorganisms (GCM) 10K type strain sequencing project: providing services to taxonomists for standard genome sequencing and annotation.</title>
        <authorList>
            <consortium name="The Broad Institute Genomics Platform"/>
            <consortium name="The Broad Institute Genome Sequencing Center for Infectious Disease"/>
            <person name="Wu L."/>
            <person name="Ma J."/>
        </authorList>
    </citation>
    <scope>NUCLEOTIDE SEQUENCE [LARGE SCALE GENOMIC DNA]</scope>
    <source>
        <strain evidence="5">CGMCC 1.14993</strain>
    </source>
</reference>
<dbReference type="Gene3D" id="3.40.1550.10">
    <property type="entry name" value="CheC-like"/>
    <property type="match status" value="1"/>
</dbReference>